<dbReference type="EMBL" id="AGNL01021963">
    <property type="protein sequence ID" value="EJK59943.1"/>
    <property type="molecule type" value="Genomic_DNA"/>
</dbReference>
<gene>
    <name evidence="7" type="ORF">THAOC_19785</name>
</gene>
<dbReference type="Pfam" id="PF02902">
    <property type="entry name" value="Peptidase_C48"/>
    <property type="match status" value="1"/>
</dbReference>
<dbReference type="GO" id="GO:0005634">
    <property type="term" value="C:nucleus"/>
    <property type="evidence" value="ECO:0007669"/>
    <property type="project" value="TreeGrafter"/>
</dbReference>
<dbReference type="InterPro" id="IPR003653">
    <property type="entry name" value="Peptidase_C48_C"/>
</dbReference>
<dbReference type="Proteomes" id="UP000266841">
    <property type="component" value="Unassembled WGS sequence"/>
</dbReference>
<dbReference type="SUPFAM" id="SSF56219">
    <property type="entry name" value="DNase I-like"/>
    <property type="match status" value="1"/>
</dbReference>
<dbReference type="Pfam" id="PF03372">
    <property type="entry name" value="Exo_endo_phos"/>
    <property type="match status" value="1"/>
</dbReference>
<evidence type="ECO:0000256" key="1">
    <source>
        <dbReference type="ARBA" id="ARBA00005234"/>
    </source>
</evidence>
<sequence>MEYDVRKSVDIATEATAIVQVFDVTTSAGVGGMFAADSTRHQLDFNLGIVGGTTNDGIDSERYIYLPSGSIMRWTSRPSYYLDRFYHEVPYPTLVSSSSRRLEKDPGVAVVLQDGSCFRFPADEELTTGELRRRISQRTGVVPERMTLSIDGLTLPEGLLQRPLDGPVQVTTTQTGGAGRKQGSKPREQAGRDDGAGGRRHNVRYGLRVHATESKYREEMASKNVPLYGTLVPASKPAEGVRVMSLNINGLQMCKSVNPKAERLKHILPKYEVDILGLQETCVNWRQFKPSNTIASLLRRRTESIRSTHSFNRHETKNIGNVQRGGTATVATDMVSHYVKCSGSDHTDLGRWSYYLLEGEPGHKTRVVTAYSPCGSKSSGLSTNWKAQERYIKNNNIRARDPEKMFQDDLCAALRTWRSQGERIILLMDANDNVYDGKFTRRLSEEGLDLKEAVHAETEGQGPNTHNRGSEPIDGIWYTPELELEGASYLPFDGSLGDHRPVVADFTQRSVLGKNLPRVVPVKARRLNSKVQRIRDSYIKSLEEAFKKGDILSRLKRIEKDATFPASAEVTTALERIDNEMEAMMLKSEKSCRKLYAAHYDFSPTVQFWLKRCHAYRALIKLRSAMDKAGTNSPKHPAIRRKNCANTYRSAERAGIQRPAELSREDLLLQYGHCREQTKQLLAESPWLRRQFLSRKLEDAMLKHDETEAKRTKEMLRRESQSKIWGSIQRVTKPNKAGAVTFVDEKTADGTTMRHSKKETVEQAIAEEILPRFSRASNAPICQGALFGLLGYGANTETAIEILEGRFTPPEGTDGPTVLLLDEIARIWSEMEGGKVNIVVTKDDFQHFWKRMNERTASSYSKLHIGHYKSAAYSEELSTIHALKLSLISQTGSAPERWARGLSVMLEKIAGVALVTKLRAILLMEADFNYHNKLIFGKRMLDLARQHDLVPEEIYSEKGKTSEDAILHQVLAYDIARQKRAPFIVASVDAAQCYDRIAHAMAALTLRASKVPDSSVHCMLQPIRDMEFYIRTGFGESSTYVGGKEVVKQGGCQGNGAAPPTWQQIATTMIRAQHRAGHGVTVKCPISKKSCRKVGILYVDDTNLWAGLTPDDDLIGTVAKAQEGINCWGDLLMATGGSLNPKKCFWTVHDMKPRADGTWTYRQCKPALATIEEGKEMPGTDLFERGDEDEDAELDELVMTIPQSNGDAAAIIQLQSSQATENLGLLAPPDGNPAPQFEVLKGKVDDWTAKIRDGHLPARSNWLSYQCQLWPGLKYGLGASSATIEQLEKGLGSRDHKLLGLLGICRNIPTELRYLPTCFGGFALRSLKLDATTEAINMFLQHYGTDSTLGIFLTATIENLQLELGVTGCPFTYDYSIWKDLATDSWIKSLWERLQHFDIDLQIDYEVLPMPRTNDECIMERCVDEGIRGAELASINRVRKFQEALFLSDIVTADGKKLEETYLQDWQQSREYQFGKHRSQFEFGTECPLDSDWVTWSNYWNKQCHGCPYHRLPCGLGGWRAASPRIWRVFYDEREDRLEILSDEQGLVYFERKGGRFTECCATEERCPKGLPASVHWLPNGKAKLLNFSREPVPSADEREVAKDLREYLKAWGGEWIWRDLRISDDPVWVAESLANGTLVCVTDGSYNKNIDPEICSAGWIIQCRQTGKRIIGTVIERSASAGSYRGELLGMLAIKLFLLAIEEFYATIASGNKICCDNKGALFTFGKKSKRVPKGRSNSDIHRVIRTINSRMKSTYLQRHVKAHQDDHALLRNLSFEAQLNCLCDNLAKHALQAYHHNLVDSDERGPRLLADSRLPLEVARVYVEGEKQTTDVSKGLSYAMGRAKARDYRATRRKNPMEPETFDCIDFPALQLALRGKPQMYQVWYSKQTSGWCATGAKLAQWDSSADSRCPNCFGLDEDAEHLMQCRSAHRTALLQKTIHELREWMQDNDTHPALETLVHFYLRGRGKRTLSSYPKLPVKFVQLCREQDLIGWRNFTEGQLSKQFREIQTRFLRVRNPRRNVDSWLRGFVSKLLAMTHSQWIFRCISKHHRTKGMKALVKREELLAEIERQKKLGEDAMAEEDKWMLEVDVEEDTAEEQQYWLYAVEAARQAGSNALDASNGATSEWSAIVDQEAYQHLPSHNPLPLEMPREDEPPNNLSPMPAGPPANPRPVLAATAKTRRLVPTGPKKKRARTRQRADPPGAPQPSVGRTTRPHPRGRTNVCSAEAQARDSCNLLQPFQSRIRNDRQLVRRAFARPPRLQASWCSERGRQVTEEIQAYRYATESMRQSEFKRLEGTEWLSDATINMFLKAYVSDKVERVHCYSTHFFTHLFQECDPETLIINFDAVANYSTRQLGGLSADGHYVLDDLYIPTHVGENHWIVLRANFTESTIEVFDSLGSPSPRHRRYMEGLRRYLFEDLHKDVPESQRPQYYEWSRSWALRNRSGHCPRQTNSYDCGVFTMTTIYLSSRGVAISRDTYDQHFVEAVNLRHNLALALLRVNDMADPSDSQTRLNFQSAASSQTASRKRRREHRVRVGGKRIKTQTSDRSARPQEQTDKTLNRKRSAKSLTDRDPSMRSLREMYSGHGAKRKKKWKEKTPSKVAPAGQTFAD</sequence>
<evidence type="ECO:0000259" key="6">
    <source>
        <dbReference type="PROSITE" id="PS50600"/>
    </source>
</evidence>
<evidence type="ECO:0000313" key="7">
    <source>
        <dbReference type="EMBL" id="EJK59943.1"/>
    </source>
</evidence>
<name>K0S1H6_THAOC</name>
<evidence type="ECO:0000256" key="3">
    <source>
        <dbReference type="ARBA" id="ARBA00022801"/>
    </source>
</evidence>
<dbReference type="OrthoDB" id="57071at2759"/>
<reference evidence="7 8" key="1">
    <citation type="journal article" date="2012" name="Genome Biol.">
        <title>Genome and low-iron response of an oceanic diatom adapted to chronic iron limitation.</title>
        <authorList>
            <person name="Lommer M."/>
            <person name="Specht M."/>
            <person name="Roy A.S."/>
            <person name="Kraemer L."/>
            <person name="Andreson R."/>
            <person name="Gutowska M.A."/>
            <person name="Wolf J."/>
            <person name="Bergner S.V."/>
            <person name="Schilhabel M.B."/>
            <person name="Klostermeier U.C."/>
            <person name="Beiko R.G."/>
            <person name="Rosenstiel P."/>
            <person name="Hippler M."/>
            <person name="Laroche J."/>
        </authorList>
    </citation>
    <scope>NUCLEOTIDE SEQUENCE [LARGE SCALE GENOMIC DNA]</scope>
    <source>
        <strain evidence="7 8">CCMP1005</strain>
    </source>
</reference>
<dbReference type="Gene3D" id="3.40.395.10">
    <property type="entry name" value="Adenoviral Proteinase, Chain A"/>
    <property type="match status" value="1"/>
</dbReference>
<dbReference type="Gene3D" id="3.30.420.10">
    <property type="entry name" value="Ribonuclease H-like superfamily/Ribonuclease H"/>
    <property type="match status" value="1"/>
</dbReference>
<accession>K0S1H6</accession>
<dbReference type="InterPro" id="IPR005135">
    <property type="entry name" value="Endo/exonuclease/phosphatase"/>
</dbReference>
<dbReference type="PANTHER" id="PTHR12606:SF141">
    <property type="entry name" value="GH15225P-RELATED"/>
    <property type="match status" value="1"/>
</dbReference>
<dbReference type="SUPFAM" id="SSF54001">
    <property type="entry name" value="Cysteine proteinases"/>
    <property type="match status" value="1"/>
</dbReference>
<keyword evidence="8" id="KW-1185">Reference proteome</keyword>
<dbReference type="GO" id="GO:0016926">
    <property type="term" value="P:protein desumoylation"/>
    <property type="evidence" value="ECO:0007669"/>
    <property type="project" value="TreeGrafter"/>
</dbReference>
<dbReference type="PANTHER" id="PTHR12606">
    <property type="entry name" value="SENTRIN/SUMO-SPECIFIC PROTEASE"/>
    <property type="match status" value="1"/>
</dbReference>
<evidence type="ECO:0000313" key="8">
    <source>
        <dbReference type="Proteomes" id="UP000266841"/>
    </source>
</evidence>
<dbReference type="GO" id="GO:0003676">
    <property type="term" value="F:nucleic acid binding"/>
    <property type="evidence" value="ECO:0007669"/>
    <property type="project" value="InterPro"/>
</dbReference>
<keyword evidence="2" id="KW-0645">Protease</keyword>
<dbReference type="InterPro" id="IPR038765">
    <property type="entry name" value="Papain-like_cys_pep_sf"/>
</dbReference>
<dbReference type="InterPro" id="IPR036691">
    <property type="entry name" value="Endo/exonu/phosph_ase_sf"/>
</dbReference>
<evidence type="ECO:0000256" key="2">
    <source>
        <dbReference type="ARBA" id="ARBA00022670"/>
    </source>
</evidence>
<dbReference type="CDD" id="cd17039">
    <property type="entry name" value="Ubl_ubiquitin_like"/>
    <property type="match status" value="1"/>
</dbReference>
<protein>
    <recommendedName>
        <fullName evidence="6">Ubiquitin-like protease family profile domain-containing protein</fullName>
    </recommendedName>
</protein>
<feature type="region of interest" description="Disordered" evidence="5">
    <location>
        <begin position="2142"/>
        <end position="2224"/>
    </location>
</feature>
<feature type="compositionally biased region" description="Basic and acidic residues" evidence="5">
    <location>
        <begin position="185"/>
        <end position="197"/>
    </location>
</feature>
<dbReference type="PROSITE" id="PS50600">
    <property type="entry name" value="ULP_PROTEASE"/>
    <property type="match status" value="1"/>
</dbReference>
<keyword evidence="3" id="KW-0378">Hydrolase</keyword>
<feature type="region of interest" description="Disordered" evidence="5">
    <location>
        <begin position="2509"/>
        <end position="2614"/>
    </location>
</feature>
<dbReference type="InterPro" id="IPR036397">
    <property type="entry name" value="RNaseH_sf"/>
</dbReference>
<feature type="region of interest" description="Disordered" evidence="5">
    <location>
        <begin position="160"/>
        <end position="202"/>
    </location>
</feature>
<comment type="similarity">
    <text evidence="1">Belongs to the peptidase C48 family.</text>
</comment>
<evidence type="ECO:0000256" key="5">
    <source>
        <dbReference type="SAM" id="MobiDB-lite"/>
    </source>
</evidence>
<feature type="compositionally biased region" description="Polar residues" evidence="5">
    <location>
        <begin position="2510"/>
        <end position="2527"/>
    </location>
</feature>
<feature type="domain" description="Ubiquitin-like protease family profile" evidence="6">
    <location>
        <begin position="2287"/>
        <end position="2471"/>
    </location>
</feature>
<feature type="compositionally biased region" description="Basic and acidic residues" evidence="5">
    <location>
        <begin position="2551"/>
        <end position="2563"/>
    </location>
</feature>
<proteinExistence type="inferred from homology"/>
<dbReference type="GO" id="GO:0016929">
    <property type="term" value="F:deSUMOylase activity"/>
    <property type="evidence" value="ECO:0007669"/>
    <property type="project" value="TreeGrafter"/>
</dbReference>
<comment type="caution">
    <text evidence="7">The sequence shown here is derived from an EMBL/GenBank/DDBJ whole genome shotgun (WGS) entry which is preliminary data.</text>
</comment>
<keyword evidence="4" id="KW-0788">Thiol protease</keyword>
<organism evidence="7 8">
    <name type="scientific">Thalassiosira oceanica</name>
    <name type="common">Marine diatom</name>
    <dbReference type="NCBI Taxonomy" id="159749"/>
    <lineage>
        <taxon>Eukaryota</taxon>
        <taxon>Sar</taxon>
        <taxon>Stramenopiles</taxon>
        <taxon>Ochrophyta</taxon>
        <taxon>Bacillariophyta</taxon>
        <taxon>Coscinodiscophyceae</taxon>
        <taxon>Thalassiosirophycidae</taxon>
        <taxon>Thalassiosirales</taxon>
        <taxon>Thalassiosiraceae</taxon>
        <taxon>Thalassiosira</taxon>
    </lineage>
</organism>
<evidence type="ECO:0000256" key="4">
    <source>
        <dbReference type="ARBA" id="ARBA00022807"/>
    </source>
</evidence>
<feature type="compositionally biased region" description="Basic and acidic residues" evidence="5">
    <location>
        <begin position="2572"/>
        <end position="2583"/>
    </location>
</feature>
<dbReference type="Gene3D" id="3.60.10.10">
    <property type="entry name" value="Endonuclease/exonuclease/phosphatase"/>
    <property type="match status" value="1"/>
</dbReference>
<dbReference type="GO" id="GO:0006508">
    <property type="term" value="P:proteolysis"/>
    <property type="evidence" value="ECO:0007669"/>
    <property type="project" value="UniProtKB-KW"/>
</dbReference>
<feature type="compositionally biased region" description="Basic residues" evidence="5">
    <location>
        <begin position="2528"/>
        <end position="2545"/>
    </location>
</feature>